<gene>
    <name evidence="1" type="ORF">GALL_345990</name>
</gene>
<reference evidence="1" key="1">
    <citation type="submission" date="2016-10" db="EMBL/GenBank/DDBJ databases">
        <title>Sequence of Gallionella enrichment culture.</title>
        <authorList>
            <person name="Poehlein A."/>
            <person name="Muehling M."/>
            <person name="Daniel R."/>
        </authorList>
    </citation>
    <scope>NUCLEOTIDE SEQUENCE</scope>
</reference>
<accession>A0A1J5R1K5</accession>
<proteinExistence type="predicted"/>
<dbReference type="AlphaFoldDB" id="A0A1J5R1K5"/>
<dbReference type="EMBL" id="MLJW01000688">
    <property type="protein sequence ID" value="OIQ83611.1"/>
    <property type="molecule type" value="Genomic_DNA"/>
</dbReference>
<evidence type="ECO:0000313" key="1">
    <source>
        <dbReference type="EMBL" id="OIQ83611.1"/>
    </source>
</evidence>
<name>A0A1J5R1K5_9ZZZZ</name>
<sequence length="112" mass="12136">MRVCGFALYALGGWVAGPKLSGDVMGKPLVEHVEAEWAAEQIALSEVATHLSQQPELIAGLYSFSHRLDPDAVRQRNGRGDNRGVGDIGSEACHKGSVDLDAVYREVFEVQQ</sequence>
<protein>
    <submittedName>
        <fullName evidence="1">Uncharacterized protein</fullName>
    </submittedName>
</protein>
<organism evidence="1">
    <name type="scientific">mine drainage metagenome</name>
    <dbReference type="NCBI Taxonomy" id="410659"/>
    <lineage>
        <taxon>unclassified sequences</taxon>
        <taxon>metagenomes</taxon>
        <taxon>ecological metagenomes</taxon>
    </lineage>
</organism>
<comment type="caution">
    <text evidence="1">The sequence shown here is derived from an EMBL/GenBank/DDBJ whole genome shotgun (WGS) entry which is preliminary data.</text>
</comment>